<keyword evidence="18" id="KW-1185">Reference proteome</keyword>
<feature type="modified residue" description="4-aspartylphosphate" evidence="11">
    <location>
        <position position="1008"/>
    </location>
</feature>
<proteinExistence type="predicted"/>
<keyword evidence="3 11" id="KW-0597">Phosphoprotein</keyword>
<feature type="transmembrane region" description="Helical" evidence="12">
    <location>
        <begin position="51"/>
        <end position="78"/>
    </location>
</feature>
<dbReference type="SUPFAM" id="SSF55785">
    <property type="entry name" value="PYP-like sensor domain (PAS domain)"/>
    <property type="match status" value="3"/>
</dbReference>
<dbReference type="SUPFAM" id="SSF55874">
    <property type="entry name" value="ATPase domain of HSP90 chaperone/DNA topoisomerase II/histidine kinase"/>
    <property type="match status" value="1"/>
</dbReference>
<dbReference type="InterPro" id="IPR001610">
    <property type="entry name" value="PAC"/>
</dbReference>
<dbReference type="PRINTS" id="PR00344">
    <property type="entry name" value="BCTRLSENSOR"/>
</dbReference>
<dbReference type="InterPro" id="IPR013656">
    <property type="entry name" value="PAS_4"/>
</dbReference>
<dbReference type="InterPro" id="IPR003594">
    <property type="entry name" value="HATPase_dom"/>
</dbReference>
<feature type="transmembrane region" description="Helical" evidence="12">
    <location>
        <begin position="21"/>
        <end position="45"/>
    </location>
</feature>
<dbReference type="Pfam" id="PF08448">
    <property type="entry name" value="PAS_4"/>
    <property type="match status" value="1"/>
</dbReference>
<evidence type="ECO:0000259" key="14">
    <source>
        <dbReference type="PROSITE" id="PS50110"/>
    </source>
</evidence>
<keyword evidence="7" id="KW-0067">ATP-binding</keyword>
<dbReference type="CDD" id="cd00130">
    <property type="entry name" value="PAS"/>
    <property type="match status" value="2"/>
</dbReference>
<dbReference type="InterPro" id="IPR013767">
    <property type="entry name" value="PAS_fold"/>
</dbReference>
<dbReference type="SMART" id="SM00091">
    <property type="entry name" value="PAS"/>
    <property type="match status" value="3"/>
</dbReference>
<dbReference type="Gene3D" id="3.30.565.10">
    <property type="entry name" value="Histidine kinase-like ATPase, C-terminal domain"/>
    <property type="match status" value="1"/>
</dbReference>
<feature type="domain" description="PAS" evidence="15">
    <location>
        <begin position="554"/>
        <end position="624"/>
    </location>
</feature>
<feature type="transmembrane region" description="Helical" evidence="12">
    <location>
        <begin position="90"/>
        <end position="106"/>
    </location>
</feature>
<dbReference type="CDD" id="cd17580">
    <property type="entry name" value="REC_2_DhkD-like"/>
    <property type="match status" value="1"/>
</dbReference>
<evidence type="ECO:0000313" key="18">
    <source>
        <dbReference type="Proteomes" id="UP000309215"/>
    </source>
</evidence>
<dbReference type="InterPro" id="IPR029016">
    <property type="entry name" value="GAF-like_dom_sf"/>
</dbReference>
<dbReference type="PROSITE" id="PS50109">
    <property type="entry name" value="HIS_KIN"/>
    <property type="match status" value="1"/>
</dbReference>
<dbReference type="SMART" id="SM00448">
    <property type="entry name" value="REC"/>
    <property type="match status" value="1"/>
</dbReference>
<dbReference type="Pfam" id="PF01590">
    <property type="entry name" value="GAF"/>
    <property type="match status" value="1"/>
</dbReference>
<evidence type="ECO:0000256" key="2">
    <source>
        <dbReference type="ARBA" id="ARBA00012438"/>
    </source>
</evidence>
<dbReference type="GO" id="GO:0006355">
    <property type="term" value="P:regulation of DNA-templated transcription"/>
    <property type="evidence" value="ECO:0007669"/>
    <property type="project" value="InterPro"/>
</dbReference>
<dbReference type="Gene3D" id="1.10.287.130">
    <property type="match status" value="1"/>
</dbReference>
<dbReference type="FunFam" id="3.30.450.20:FF:000060">
    <property type="entry name" value="Sensor protein FixL"/>
    <property type="match status" value="1"/>
</dbReference>
<dbReference type="SMART" id="SM00086">
    <property type="entry name" value="PAC"/>
    <property type="match status" value="2"/>
</dbReference>
<keyword evidence="4" id="KW-0808">Transferase</keyword>
<dbReference type="OrthoDB" id="5523766at2"/>
<dbReference type="PROSITE" id="PS50113">
    <property type="entry name" value="PAC"/>
    <property type="match status" value="1"/>
</dbReference>
<feature type="domain" description="PAC" evidence="16">
    <location>
        <begin position="501"/>
        <end position="553"/>
    </location>
</feature>
<dbReference type="Pfam" id="PF02518">
    <property type="entry name" value="HATPase_c"/>
    <property type="match status" value="1"/>
</dbReference>
<protein>
    <recommendedName>
        <fullName evidence="10">Sensor protein FixL</fullName>
        <ecNumber evidence="2">2.7.13.3</ecNumber>
    </recommendedName>
</protein>
<evidence type="ECO:0000313" key="17">
    <source>
        <dbReference type="EMBL" id="TKD01717.1"/>
    </source>
</evidence>
<evidence type="ECO:0000256" key="1">
    <source>
        <dbReference type="ARBA" id="ARBA00000085"/>
    </source>
</evidence>
<organism evidence="17 18">
    <name type="scientific">Polyangium fumosum</name>
    <dbReference type="NCBI Taxonomy" id="889272"/>
    <lineage>
        <taxon>Bacteria</taxon>
        <taxon>Pseudomonadati</taxon>
        <taxon>Myxococcota</taxon>
        <taxon>Polyangia</taxon>
        <taxon>Polyangiales</taxon>
        <taxon>Polyangiaceae</taxon>
        <taxon>Polyangium</taxon>
    </lineage>
</organism>
<evidence type="ECO:0000256" key="12">
    <source>
        <dbReference type="SAM" id="Phobius"/>
    </source>
</evidence>
<dbReference type="InterPro" id="IPR003661">
    <property type="entry name" value="HisK_dim/P_dom"/>
</dbReference>
<comment type="function">
    <text evidence="9">Putative oxygen sensor; modulates the activity of FixJ, a transcriptional activator of nitrogen fixation fixK gene. FixL probably acts as a kinase that phosphorylates FixJ.</text>
</comment>
<dbReference type="InterPro" id="IPR036890">
    <property type="entry name" value="HATPase_C_sf"/>
</dbReference>
<dbReference type="PROSITE" id="PS50112">
    <property type="entry name" value="PAS"/>
    <property type="match status" value="2"/>
</dbReference>
<dbReference type="AlphaFoldDB" id="A0A4U1J3W5"/>
<keyword evidence="12" id="KW-0472">Membrane</keyword>
<evidence type="ECO:0000259" key="15">
    <source>
        <dbReference type="PROSITE" id="PS50112"/>
    </source>
</evidence>
<dbReference type="SMART" id="SM00388">
    <property type="entry name" value="HisKA"/>
    <property type="match status" value="1"/>
</dbReference>
<evidence type="ECO:0000256" key="7">
    <source>
        <dbReference type="ARBA" id="ARBA00022840"/>
    </source>
</evidence>
<dbReference type="EC" id="2.7.13.3" evidence="2"/>
<dbReference type="InterPro" id="IPR005467">
    <property type="entry name" value="His_kinase_dom"/>
</dbReference>
<evidence type="ECO:0000256" key="3">
    <source>
        <dbReference type="ARBA" id="ARBA00022553"/>
    </source>
</evidence>
<dbReference type="InterPro" id="IPR035965">
    <property type="entry name" value="PAS-like_dom_sf"/>
</dbReference>
<accession>A0A4U1J3W5</accession>
<gene>
    <name evidence="17" type="ORF">E8A74_30730</name>
</gene>
<dbReference type="SMART" id="SM00387">
    <property type="entry name" value="HATPase_c"/>
    <property type="match status" value="1"/>
</dbReference>
<dbReference type="NCBIfam" id="TIGR00229">
    <property type="entry name" value="sensory_box"/>
    <property type="match status" value="3"/>
</dbReference>
<keyword evidence="6" id="KW-0418">Kinase</keyword>
<dbReference type="PROSITE" id="PS50110">
    <property type="entry name" value="RESPONSE_REGULATORY"/>
    <property type="match status" value="1"/>
</dbReference>
<keyword evidence="8" id="KW-0902">Two-component regulatory system</keyword>
<reference evidence="17 18" key="1">
    <citation type="submission" date="2019-04" db="EMBL/GenBank/DDBJ databases">
        <authorList>
            <person name="Li Y."/>
            <person name="Wang J."/>
        </authorList>
    </citation>
    <scope>NUCLEOTIDE SEQUENCE [LARGE SCALE GENOMIC DNA]</scope>
    <source>
        <strain evidence="17 18">DSM 14668</strain>
    </source>
</reference>
<dbReference type="SUPFAM" id="SSF47384">
    <property type="entry name" value="Homodimeric domain of signal transducing histidine kinase"/>
    <property type="match status" value="1"/>
</dbReference>
<evidence type="ECO:0000256" key="4">
    <source>
        <dbReference type="ARBA" id="ARBA00022679"/>
    </source>
</evidence>
<dbReference type="CDD" id="cd16922">
    <property type="entry name" value="HATPase_EvgS-ArcB-TorS-like"/>
    <property type="match status" value="1"/>
</dbReference>
<name>A0A4U1J3W5_9BACT</name>
<dbReference type="Pfam" id="PF13426">
    <property type="entry name" value="PAS_9"/>
    <property type="match status" value="1"/>
</dbReference>
<dbReference type="InterPro" id="IPR004358">
    <property type="entry name" value="Sig_transdc_His_kin-like_C"/>
</dbReference>
<dbReference type="PANTHER" id="PTHR43547">
    <property type="entry name" value="TWO-COMPONENT HISTIDINE KINASE"/>
    <property type="match status" value="1"/>
</dbReference>
<dbReference type="Gene3D" id="3.30.450.40">
    <property type="match status" value="1"/>
</dbReference>
<evidence type="ECO:0000256" key="10">
    <source>
        <dbReference type="ARBA" id="ARBA00070616"/>
    </source>
</evidence>
<dbReference type="SUPFAM" id="SSF55781">
    <property type="entry name" value="GAF domain-like"/>
    <property type="match status" value="1"/>
</dbReference>
<dbReference type="InterPro" id="IPR000700">
    <property type="entry name" value="PAS-assoc_C"/>
</dbReference>
<dbReference type="Pfam" id="PF00072">
    <property type="entry name" value="Response_reg"/>
    <property type="match status" value="1"/>
</dbReference>
<dbReference type="FunFam" id="3.30.565.10:FF:000010">
    <property type="entry name" value="Sensor histidine kinase RcsC"/>
    <property type="match status" value="1"/>
</dbReference>
<dbReference type="InterPro" id="IPR036097">
    <property type="entry name" value="HisK_dim/P_sf"/>
</dbReference>
<keyword evidence="12" id="KW-1133">Transmembrane helix</keyword>
<dbReference type="PANTHER" id="PTHR43547:SF2">
    <property type="entry name" value="HYBRID SIGNAL TRANSDUCTION HISTIDINE KINASE C"/>
    <property type="match status" value="1"/>
</dbReference>
<dbReference type="InterPro" id="IPR001789">
    <property type="entry name" value="Sig_transdc_resp-reg_receiver"/>
</dbReference>
<dbReference type="Pfam" id="PF00989">
    <property type="entry name" value="PAS"/>
    <property type="match status" value="1"/>
</dbReference>
<feature type="domain" description="PAS" evidence="15">
    <location>
        <begin position="426"/>
        <end position="482"/>
    </location>
</feature>
<evidence type="ECO:0000256" key="9">
    <source>
        <dbReference type="ARBA" id="ARBA00059827"/>
    </source>
</evidence>
<dbReference type="InterPro" id="IPR003018">
    <property type="entry name" value="GAF"/>
</dbReference>
<evidence type="ECO:0000256" key="11">
    <source>
        <dbReference type="PROSITE-ProRule" id="PRU00169"/>
    </source>
</evidence>
<feature type="domain" description="Response regulatory" evidence="14">
    <location>
        <begin position="957"/>
        <end position="1077"/>
    </location>
</feature>
<dbReference type="Gene3D" id="3.40.50.2300">
    <property type="match status" value="1"/>
</dbReference>
<dbReference type="SMART" id="SM00065">
    <property type="entry name" value="GAF"/>
    <property type="match status" value="1"/>
</dbReference>
<dbReference type="Gene3D" id="3.30.450.20">
    <property type="entry name" value="PAS domain"/>
    <property type="match status" value="3"/>
</dbReference>
<dbReference type="RefSeq" id="WP_136932667.1">
    <property type="nucleotide sequence ID" value="NZ_SSMQ01000038.1"/>
</dbReference>
<dbReference type="GO" id="GO:0000155">
    <property type="term" value="F:phosphorelay sensor kinase activity"/>
    <property type="evidence" value="ECO:0007669"/>
    <property type="project" value="InterPro"/>
</dbReference>
<comment type="caution">
    <text evidence="17">The sequence shown here is derived from an EMBL/GenBank/DDBJ whole genome shotgun (WGS) entry which is preliminary data.</text>
</comment>
<feature type="domain" description="Histidine kinase" evidence="13">
    <location>
        <begin position="706"/>
        <end position="924"/>
    </location>
</feature>
<evidence type="ECO:0000256" key="8">
    <source>
        <dbReference type="ARBA" id="ARBA00023012"/>
    </source>
</evidence>
<keyword evidence="5" id="KW-0547">Nucleotide-binding</keyword>
<evidence type="ECO:0000256" key="5">
    <source>
        <dbReference type="ARBA" id="ARBA00022741"/>
    </source>
</evidence>
<dbReference type="EMBL" id="SSMQ01000038">
    <property type="protein sequence ID" value="TKD01717.1"/>
    <property type="molecule type" value="Genomic_DNA"/>
</dbReference>
<sequence>MTDRKNDPPSSKSKRCLWDVLSRYGVAVAVTAGTVALCLSLQAVIDTPALLLLLVLAVAVAAHGGFGPGLAATGMAALAGMLLLRPLEGLAVALFVAVGLVLSTLGECIHRSLAATRRGNAVLERRIQERTAELESLFLHAPVGFAFFDREGRFLRVNEWLAAINGLPVEAHLGRPPHEVLPHITVTTALRDVFQTGEPIAHLEISGETPARPGETRHWMDAIFPVHGPEGTVTSVGAVILEVTEMKRATEQARARARQQAAVAALGHMALVEKDVQRIMNRAVELVAETLEIELCKVLELIPGGQRLLLRAGVGWATGLVGHATVGADDQSQAGYTLRSNVPVIVEDLRTEPRFHGPPLLHDHGVVSGMSVTIAGEQDRPYGVLGAHTRRKRLFTRDDITFLESIAILLAASLRQRQVERALREGEERYRLLVEGVRDYAIYMLDPEGHVQSWNAGAERLKGYTAAEVIGRHFSQFYPAEDVAQGKPERSLILAARHGRFEEEGFHVRKDGSRFWANVVLTALWDETGALRGFSNMTRDVTERKQAIEAARNAAARLRAIVDTAVDGLITIDDHGTIETTNPAAERMLGYGTNELVGRNVKTIMPEPYRSGHDTYLANYLRTGVRKIIGIGRKVRGRRKDGSEFPLELAVSEFFVGERRLFAGIIRDITERAAAEAERESLLGSERAARSEAERANRMKDEFLATMSHELRTPLTPILGWIELLRTSQQAPQNLEKGLSVIERNARLQLQLISDLLDVSRIVSGKLRLHVQRVDLPKVIDAAIESVRHAAEVKGIAIRAAYEPADTTVMGDPDRLQQVVWNLVANAIKFTPKKGRVDIRLSRTNAYFRLAVTDTGQGIAPEFLPLLFDRFRQADSSTSRRHGGLGLGLSIVKHLVELHGGCVHAESAGLGKGATFVVDLPTMPAVAPGPEHDTLPLLWSNLSRAPVADTTSLEGIRVLVVDDEPDARELVERLLEDRRAKVITAASAFEALDLLNNPENEPDVMVSDLGMPGMDGFALIREVRARGAAGLGDLPAVAVTAFARPEDKARSLEAGYDAHVTKPIDPLGFVATVAQVTRRKRAVS</sequence>
<dbReference type="GO" id="GO:0005524">
    <property type="term" value="F:ATP binding"/>
    <property type="evidence" value="ECO:0007669"/>
    <property type="project" value="UniProtKB-KW"/>
</dbReference>
<dbReference type="InterPro" id="IPR000014">
    <property type="entry name" value="PAS"/>
</dbReference>
<evidence type="ECO:0000256" key="6">
    <source>
        <dbReference type="ARBA" id="ARBA00022777"/>
    </source>
</evidence>
<dbReference type="FunFam" id="1.10.287.130:FF:000001">
    <property type="entry name" value="Two-component sensor histidine kinase"/>
    <property type="match status" value="1"/>
</dbReference>
<keyword evidence="12" id="KW-0812">Transmembrane</keyword>
<evidence type="ECO:0000259" key="16">
    <source>
        <dbReference type="PROSITE" id="PS50113"/>
    </source>
</evidence>
<dbReference type="SUPFAM" id="SSF52172">
    <property type="entry name" value="CheY-like"/>
    <property type="match status" value="1"/>
</dbReference>
<comment type="catalytic activity">
    <reaction evidence="1">
        <text>ATP + protein L-histidine = ADP + protein N-phospho-L-histidine.</text>
        <dbReference type="EC" id="2.7.13.3"/>
    </reaction>
</comment>
<dbReference type="InterPro" id="IPR011006">
    <property type="entry name" value="CheY-like_superfamily"/>
</dbReference>
<evidence type="ECO:0000259" key="13">
    <source>
        <dbReference type="PROSITE" id="PS50109"/>
    </source>
</evidence>
<dbReference type="Pfam" id="PF00512">
    <property type="entry name" value="HisKA"/>
    <property type="match status" value="1"/>
</dbReference>
<dbReference type="Proteomes" id="UP000309215">
    <property type="component" value="Unassembled WGS sequence"/>
</dbReference>
<dbReference type="CDD" id="cd00082">
    <property type="entry name" value="HisKA"/>
    <property type="match status" value="1"/>
</dbReference>